<evidence type="ECO:0000313" key="3">
    <source>
        <dbReference type="Proteomes" id="UP000799640"/>
    </source>
</evidence>
<evidence type="ECO:0000313" key="2">
    <source>
        <dbReference type="EMBL" id="KAF2404157.1"/>
    </source>
</evidence>
<sequence>MAVAMPSTGDILMLSQAAWRTARAFAPGRKTYPEDFLEVEKELASLSKLLKQLAEDLFEEDVESIVVQSDDHTQRSISALMDAIKVALADLESLVEECQITRMTPTPMGYTVERCWSDPVLQCYNTMRWTSDGGGIQHLKGAFAFYADALTVMRQALAARSLSRFEAAIEPLAEQIQDMKLGTPAGPSTPVYMPDPGPFRTPSGYEDAASSNVRSSMASTSSHKSKEKQSPTAVAAELPNDPEVGAADRKASTASQQDMFEKELFKNSAIYCDLRGKSVNFVKTALPLSGKKDTVEEVAGDCRILLVRRRDAFQGGDIRFTTSIWVFDELRSVRMQHKLPDNEDVIPYTSFFQSEKVSFTIPTELLFHSDIYGEPPLRTQPTMWINYVLDDVPGAVNLQNTVFGRSLIGSFKTEKTLRVHKGLAGVTTYKEQMCAMENFRVWQDDRNGAVFGMIHYSGQFRNGYLTFNLNDSNHPLRVKDEGTPRSLKIKGLRIPADVPSENVDSEAVPTGTKSGKEDEKRFITAVRIEFTDYREKARFTALCNEISQRMVQLTTD</sequence>
<accession>A0A6G1I7Z5</accession>
<dbReference type="EMBL" id="ML996688">
    <property type="protein sequence ID" value="KAF2404157.1"/>
    <property type="molecule type" value="Genomic_DNA"/>
</dbReference>
<organism evidence="2 3">
    <name type="scientific">Trichodelitschia bisporula</name>
    <dbReference type="NCBI Taxonomy" id="703511"/>
    <lineage>
        <taxon>Eukaryota</taxon>
        <taxon>Fungi</taxon>
        <taxon>Dikarya</taxon>
        <taxon>Ascomycota</taxon>
        <taxon>Pezizomycotina</taxon>
        <taxon>Dothideomycetes</taxon>
        <taxon>Dothideomycetes incertae sedis</taxon>
        <taxon>Phaeotrichales</taxon>
        <taxon>Phaeotrichaceae</taxon>
        <taxon>Trichodelitschia</taxon>
    </lineage>
</organism>
<reference evidence="2" key="1">
    <citation type="journal article" date="2020" name="Stud. Mycol.">
        <title>101 Dothideomycetes genomes: a test case for predicting lifestyles and emergence of pathogens.</title>
        <authorList>
            <person name="Haridas S."/>
            <person name="Albert R."/>
            <person name="Binder M."/>
            <person name="Bloem J."/>
            <person name="Labutti K."/>
            <person name="Salamov A."/>
            <person name="Andreopoulos B."/>
            <person name="Baker S."/>
            <person name="Barry K."/>
            <person name="Bills G."/>
            <person name="Bluhm B."/>
            <person name="Cannon C."/>
            <person name="Castanera R."/>
            <person name="Culley D."/>
            <person name="Daum C."/>
            <person name="Ezra D."/>
            <person name="Gonzalez J."/>
            <person name="Henrissat B."/>
            <person name="Kuo A."/>
            <person name="Liang C."/>
            <person name="Lipzen A."/>
            <person name="Lutzoni F."/>
            <person name="Magnuson J."/>
            <person name="Mondo S."/>
            <person name="Nolan M."/>
            <person name="Ohm R."/>
            <person name="Pangilinan J."/>
            <person name="Park H.-J."/>
            <person name="Ramirez L."/>
            <person name="Alfaro M."/>
            <person name="Sun H."/>
            <person name="Tritt A."/>
            <person name="Yoshinaga Y."/>
            <person name="Zwiers L.-H."/>
            <person name="Turgeon B."/>
            <person name="Goodwin S."/>
            <person name="Spatafora J."/>
            <person name="Crous P."/>
            <person name="Grigoriev I."/>
        </authorList>
    </citation>
    <scope>NUCLEOTIDE SEQUENCE</scope>
    <source>
        <strain evidence="2">CBS 262.69</strain>
    </source>
</reference>
<dbReference type="OrthoDB" id="5404564at2759"/>
<name>A0A6G1I7Z5_9PEZI</name>
<dbReference type="AlphaFoldDB" id="A0A6G1I7Z5"/>
<keyword evidence="3" id="KW-1185">Reference proteome</keyword>
<gene>
    <name evidence="2" type="ORF">EJ06DRAFT_518632</name>
</gene>
<evidence type="ECO:0000256" key="1">
    <source>
        <dbReference type="SAM" id="MobiDB-lite"/>
    </source>
</evidence>
<dbReference type="Proteomes" id="UP000799640">
    <property type="component" value="Unassembled WGS sequence"/>
</dbReference>
<feature type="region of interest" description="Disordered" evidence="1">
    <location>
        <begin position="181"/>
        <end position="253"/>
    </location>
</feature>
<proteinExistence type="predicted"/>
<protein>
    <submittedName>
        <fullName evidence="2">Uncharacterized protein</fullName>
    </submittedName>
</protein>